<reference evidence="2 3" key="1">
    <citation type="submission" date="2019-02" db="EMBL/GenBank/DDBJ databases">
        <title>Genome sequencing of the rare red list fungi Dentipellis fragilis.</title>
        <authorList>
            <person name="Buettner E."/>
            <person name="Kellner H."/>
        </authorList>
    </citation>
    <scope>NUCLEOTIDE SEQUENCE [LARGE SCALE GENOMIC DNA]</scope>
    <source>
        <strain evidence="2 3">DSM 105465</strain>
    </source>
</reference>
<comment type="caution">
    <text evidence="2">The sequence shown here is derived from an EMBL/GenBank/DDBJ whole genome shotgun (WGS) entry which is preliminary data.</text>
</comment>
<feature type="region of interest" description="Disordered" evidence="1">
    <location>
        <begin position="1"/>
        <end position="94"/>
    </location>
</feature>
<keyword evidence="3" id="KW-1185">Reference proteome</keyword>
<evidence type="ECO:0000313" key="2">
    <source>
        <dbReference type="EMBL" id="TFY50690.1"/>
    </source>
</evidence>
<evidence type="ECO:0000256" key="1">
    <source>
        <dbReference type="SAM" id="MobiDB-lite"/>
    </source>
</evidence>
<name>A0A4Y9XL01_9AGAM</name>
<evidence type="ECO:0000313" key="3">
    <source>
        <dbReference type="Proteomes" id="UP000298327"/>
    </source>
</evidence>
<organism evidence="2 3">
    <name type="scientific">Dentipellis fragilis</name>
    <dbReference type="NCBI Taxonomy" id="205917"/>
    <lineage>
        <taxon>Eukaryota</taxon>
        <taxon>Fungi</taxon>
        <taxon>Dikarya</taxon>
        <taxon>Basidiomycota</taxon>
        <taxon>Agaricomycotina</taxon>
        <taxon>Agaricomycetes</taxon>
        <taxon>Russulales</taxon>
        <taxon>Hericiaceae</taxon>
        <taxon>Dentipellis</taxon>
    </lineage>
</organism>
<sequence>HFPLSSQPRTVAIAPQPHAASFASAYDATPPPTPPPTSLVSIPLRSRSSPRDDHSTLAPYLQHRNSRHTTHGSRLTAHEPIYQHGAAPQALRKEKEARRDVGALVSKTLVYSCTVAVVVIK</sequence>
<proteinExistence type="predicted"/>
<feature type="non-terminal residue" evidence="2">
    <location>
        <position position="1"/>
    </location>
</feature>
<dbReference type="Proteomes" id="UP000298327">
    <property type="component" value="Unassembled WGS sequence"/>
</dbReference>
<protein>
    <submittedName>
        <fullName evidence="2">Uncharacterized protein</fullName>
    </submittedName>
</protein>
<dbReference type="EMBL" id="SEOQ01001736">
    <property type="protein sequence ID" value="TFY50690.1"/>
    <property type="molecule type" value="Genomic_DNA"/>
</dbReference>
<dbReference type="AlphaFoldDB" id="A0A4Y9XL01"/>
<gene>
    <name evidence="2" type="ORF">EVG20_g11384</name>
</gene>
<accession>A0A4Y9XL01</accession>